<reference evidence="3" key="1">
    <citation type="submission" date="2016-10" db="EMBL/GenBank/DDBJ databases">
        <authorList>
            <person name="Varghese N."/>
            <person name="Submissions S."/>
        </authorList>
    </citation>
    <scope>NUCLEOTIDE SEQUENCE [LARGE SCALE GENOMIC DNA]</scope>
    <source>
        <strain evidence="3">OR362-8,ATCC BAA-1266,JCM 13504</strain>
    </source>
</reference>
<evidence type="ECO:0000313" key="3">
    <source>
        <dbReference type="Proteomes" id="UP000199029"/>
    </source>
</evidence>
<keyword evidence="3" id="KW-1185">Reference proteome</keyword>
<feature type="domain" description="Phosphatidic acid phosphatase type 2/haloperoxidase" evidence="1">
    <location>
        <begin position="143"/>
        <end position="244"/>
    </location>
</feature>
<proteinExistence type="predicted"/>
<gene>
    <name evidence="2" type="ORF">SAMN04515668_3732</name>
</gene>
<dbReference type="AlphaFoldDB" id="A0A1I6AIZ4"/>
<protein>
    <submittedName>
        <fullName evidence="2">PAP2 superfamily protein</fullName>
    </submittedName>
</protein>
<organism evidence="2 3">
    <name type="scientific">Hymenobacter arizonensis</name>
    <name type="common">Siccationidurans arizonensis</name>
    <dbReference type="NCBI Taxonomy" id="1227077"/>
    <lineage>
        <taxon>Bacteria</taxon>
        <taxon>Pseudomonadati</taxon>
        <taxon>Bacteroidota</taxon>
        <taxon>Cytophagia</taxon>
        <taxon>Cytophagales</taxon>
        <taxon>Hymenobacteraceae</taxon>
        <taxon>Hymenobacter</taxon>
    </lineage>
</organism>
<dbReference type="CDD" id="cd03394">
    <property type="entry name" value="PAP2_like_5"/>
    <property type="match status" value="1"/>
</dbReference>
<dbReference type="SUPFAM" id="SSF48317">
    <property type="entry name" value="Acid phosphatase/Vanadium-dependent haloperoxidase"/>
    <property type="match status" value="1"/>
</dbReference>
<dbReference type="SMART" id="SM00014">
    <property type="entry name" value="acidPPc"/>
    <property type="match status" value="1"/>
</dbReference>
<accession>A0A1I6AIZ4</accession>
<dbReference type="RefSeq" id="WP_092676963.1">
    <property type="nucleotide sequence ID" value="NZ_FOXS01000005.1"/>
</dbReference>
<dbReference type="InterPro" id="IPR036938">
    <property type="entry name" value="PAP2/HPO_sf"/>
</dbReference>
<name>A0A1I6AIZ4_HYMAR</name>
<dbReference type="Pfam" id="PF01569">
    <property type="entry name" value="PAP2"/>
    <property type="match status" value="1"/>
</dbReference>
<dbReference type="OrthoDB" id="9773582at2"/>
<dbReference type="STRING" id="1227077.SAMN04515668_3732"/>
<evidence type="ECO:0000313" key="2">
    <source>
        <dbReference type="EMBL" id="SFQ68625.1"/>
    </source>
</evidence>
<evidence type="ECO:0000259" key="1">
    <source>
        <dbReference type="SMART" id="SM00014"/>
    </source>
</evidence>
<dbReference type="Gene3D" id="1.20.144.10">
    <property type="entry name" value="Phosphatidic acid phosphatase type 2/haloperoxidase"/>
    <property type="match status" value="1"/>
</dbReference>
<sequence>MRILLPDWFVRVLLVGGLAGAPLAVAQAQKVGAVDSLVRPQPPAPRQPVADSVRPVGPARYHHFTASPAFRRTVVPGALLTLAVLGTRKVNVLGIDEPLRREVQSRTHIRTEIDDQLRHVPAYATLGLSLAGVKGRHNTLNQALLFGLAYTINNVASGGLKRLTRVERPQGNSFDSFPSLHTSAAFSAARVLDKEYGGRSGWYSVGGYVVATATGGLRIANDDHWLSDVLAGAGVGLLSTELAYWVYPWLHRQLMRGLGDRAVVLPMYLNGTVGASVVVLL</sequence>
<dbReference type="InterPro" id="IPR000326">
    <property type="entry name" value="PAP2/HPO"/>
</dbReference>
<dbReference type="Proteomes" id="UP000199029">
    <property type="component" value="Unassembled WGS sequence"/>
</dbReference>
<dbReference type="EMBL" id="FOXS01000005">
    <property type="protein sequence ID" value="SFQ68625.1"/>
    <property type="molecule type" value="Genomic_DNA"/>
</dbReference>